<organism evidence="2 3">
    <name type="scientific">Araneus ventricosus</name>
    <name type="common">Orbweaver spider</name>
    <name type="synonym">Epeira ventricosa</name>
    <dbReference type="NCBI Taxonomy" id="182803"/>
    <lineage>
        <taxon>Eukaryota</taxon>
        <taxon>Metazoa</taxon>
        <taxon>Ecdysozoa</taxon>
        <taxon>Arthropoda</taxon>
        <taxon>Chelicerata</taxon>
        <taxon>Arachnida</taxon>
        <taxon>Araneae</taxon>
        <taxon>Araneomorphae</taxon>
        <taxon>Entelegynae</taxon>
        <taxon>Araneoidea</taxon>
        <taxon>Araneidae</taxon>
        <taxon>Araneus</taxon>
    </lineage>
</organism>
<gene>
    <name evidence="2" type="ORF">AVEN_131039_1</name>
</gene>
<evidence type="ECO:0000256" key="1">
    <source>
        <dbReference type="SAM" id="MobiDB-lite"/>
    </source>
</evidence>
<feature type="compositionally biased region" description="Basic and acidic residues" evidence="1">
    <location>
        <begin position="38"/>
        <end position="53"/>
    </location>
</feature>
<comment type="caution">
    <text evidence="2">The sequence shown here is derived from an EMBL/GenBank/DDBJ whole genome shotgun (WGS) entry which is preliminary data.</text>
</comment>
<evidence type="ECO:0000313" key="2">
    <source>
        <dbReference type="EMBL" id="GBM59465.1"/>
    </source>
</evidence>
<accession>A0A4Y2H300</accession>
<dbReference type="Proteomes" id="UP000499080">
    <property type="component" value="Unassembled WGS sequence"/>
</dbReference>
<dbReference type="AlphaFoldDB" id="A0A4Y2H300"/>
<feature type="region of interest" description="Disordered" evidence="1">
    <location>
        <begin position="38"/>
        <end position="58"/>
    </location>
</feature>
<keyword evidence="3" id="KW-1185">Reference proteome</keyword>
<dbReference type="EMBL" id="BGPR01001683">
    <property type="protein sequence ID" value="GBM59465.1"/>
    <property type="molecule type" value="Genomic_DNA"/>
</dbReference>
<protein>
    <submittedName>
        <fullName evidence="2">Uncharacterized protein</fullName>
    </submittedName>
</protein>
<evidence type="ECO:0000313" key="3">
    <source>
        <dbReference type="Proteomes" id="UP000499080"/>
    </source>
</evidence>
<name>A0A4Y2H300_ARAVE</name>
<proteinExistence type="predicted"/>
<sequence>MLLLDKAGAVDFDDLKAVIGILCETAPSFTLSKNSTREYKAKNQPHRTSDRKLSGSSMIVRTVKSTERDYHQLTSTHPTPN</sequence>
<reference evidence="2 3" key="1">
    <citation type="journal article" date="2019" name="Sci. Rep.">
        <title>Orb-weaving spider Araneus ventricosus genome elucidates the spidroin gene catalogue.</title>
        <authorList>
            <person name="Kono N."/>
            <person name="Nakamura H."/>
            <person name="Ohtoshi R."/>
            <person name="Moran D.A.P."/>
            <person name="Shinohara A."/>
            <person name="Yoshida Y."/>
            <person name="Fujiwara M."/>
            <person name="Mori M."/>
            <person name="Tomita M."/>
            <person name="Arakawa K."/>
        </authorList>
    </citation>
    <scope>NUCLEOTIDE SEQUENCE [LARGE SCALE GENOMIC DNA]</scope>
</reference>